<dbReference type="InterPro" id="IPR002059">
    <property type="entry name" value="CSP_DNA-bd"/>
</dbReference>
<gene>
    <name evidence="2" type="ORF">DWQ67_12860</name>
</gene>
<keyword evidence="3" id="KW-1185">Reference proteome</keyword>
<dbReference type="EMBL" id="QQXL01000009">
    <property type="protein sequence ID" value="RKW69442.1"/>
    <property type="molecule type" value="Genomic_DNA"/>
</dbReference>
<accession>A0A496PFE9</accession>
<dbReference type="PROSITE" id="PS51857">
    <property type="entry name" value="CSD_2"/>
    <property type="match status" value="1"/>
</dbReference>
<dbReference type="SUPFAM" id="SSF50249">
    <property type="entry name" value="Nucleic acid-binding proteins"/>
    <property type="match status" value="1"/>
</dbReference>
<dbReference type="AlphaFoldDB" id="A0A496PFE9"/>
<dbReference type="Gene3D" id="2.40.50.140">
    <property type="entry name" value="Nucleic acid-binding proteins"/>
    <property type="match status" value="1"/>
</dbReference>
<dbReference type="Proteomes" id="UP000273119">
    <property type="component" value="Unassembled WGS sequence"/>
</dbReference>
<evidence type="ECO:0000313" key="3">
    <source>
        <dbReference type="Proteomes" id="UP000273119"/>
    </source>
</evidence>
<dbReference type="SMART" id="SM00357">
    <property type="entry name" value="CSP"/>
    <property type="match status" value="1"/>
</dbReference>
<dbReference type="CDD" id="cd04458">
    <property type="entry name" value="CSP_CDS"/>
    <property type="match status" value="1"/>
</dbReference>
<organism evidence="2 3">
    <name type="scientific">Galactobacter caseinivorans</name>
    <dbReference type="NCBI Taxonomy" id="2676123"/>
    <lineage>
        <taxon>Bacteria</taxon>
        <taxon>Bacillati</taxon>
        <taxon>Actinomycetota</taxon>
        <taxon>Actinomycetes</taxon>
        <taxon>Micrococcales</taxon>
        <taxon>Micrococcaceae</taxon>
        <taxon>Galactobacter</taxon>
    </lineage>
</organism>
<dbReference type="InterPro" id="IPR050181">
    <property type="entry name" value="Cold_shock_domain"/>
</dbReference>
<evidence type="ECO:0000259" key="1">
    <source>
        <dbReference type="PROSITE" id="PS51857"/>
    </source>
</evidence>
<feature type="domain" description="CSD" evidence="1">
    <location>
        <begin position="1"/>
        <end position="64"/>
    </location>
</feature>
<sequence>MPSGKIKWYEPSKGFGFIAGEDGEEVYVHASALPQGVESMRPGTKVEFGVADGRRGPQALAVTILESAPSVARAKRRPAEDTAQVLEDLIKVLERTADGLRHGRYPEPASGKRVAEAMRRLADELEA</sequence>
<dbReference type="GO" id="GO:0003676">
    <property type="term" value="F:nucleic acid binding"/>
    <property type="evidence" value="ECO:0007669"/>
    <property type="project" value="InterPro"/>
</dbReference>
<evidence type="ECO:0000313" key="2">
    <source>
        <dbReference type="EMBL" id="RKW69442.1"/>
    </source>
</evidence>
<protein>
    <submittedName>
        <fullName evidence="2">Cold-shock protein</fullName>
    </submittedName>
</protein>
<dbReference type="InterPro" id="IPR011129">
    <property type="entry name" value="CSD"/>
</dbReference>
<dbReference type="PRINTS" id="PR00050">
    <property type="entry name" value="COLDSHOCK"/>
</dbReference>
<dbReference type="RefSeq" id="WP_121486013.1">
    <property type="nucleotide sequence ID" value="NZ_QQXL01000009.1"/>
</dbReference>
<dbReference type="PANTHER" id="PTHR11544">
    <property type="entry name" value="COLD SHOCK DOMAIN CONTAINING PROTEINS"/>
    <property type="match status" value="1"/>
</dbReference>
<dbReference type="Pfam" id="PF00313">
    <property type="entry name" value="CSD"/>
    <property type="match status" value="1"/>
</dbReference>
<proteinExistence type="predicted"/>
<reference evidence="2 3" key="1">
    <citation type="submission" date="2018-07" db="EMBL/GenBank/DDBJ databases">
        <title>Arthrobacter sp. nov., isolated from raw cow's milk with high bacterial count.</title>
        <authorList>
            <person name="Hahne J."/>
            <person name="Isele D."/>
            <person name="Lipski A."/>
        </authorList>
    </citation>
    <scope>NUCLEOTIDE SEQUENCE [LARGE SCALE GENOMIC DNA]</scope>
    <source>
        <strain evidence="2 3">JZ R-183</strain>
    </source>
</reference>
<dbReference type="InterPro" id="IPR012340">
    <property type="entry name" value="NA-bd_OB-fold"/>
</dbReference>
<comment type="caution">
    <text evidence="2">The sequence shown here is derived from an EMBL/GenBank/DDBJ whole genome shotgun (WGS) entry which is preliminary data.</text>
</comment>
<name>A0A496PFE9_9MICC</name>